<accession>A0AAD5Q9K2</accession>
<feature type="repeat" description="TPR" evidence="1">
    <location>
        <begin position="138"/>
        <end position="171"/>
    </location>
</feature>
<comment type="caution">
    <text evidence="3">The sequence shown here is derived from an EMBL/GenBank/DDBJ whole genome shotgun (WGS) entry which is preliminary data.</text>
</comment>
<keyword evidence="1" id="KW-0802">TPR repeat</keyword>
<dbReference type="Gene3D" id="3.40.50.2000">
    <property type="entry name" value="Glycogen Phosphorylase B"/>
    <property type="match status" value="1"/>
</dbReference>
<dbReference type="Gene3D" id="3.80.10.10">
    <property type="entry name" value="Ribonuclease Inhibitor"/>
    <property type="match status" value="1"/>
</dbReference>
<dbReference type="SUPFAM" id="SSF48452">
    <property type="entry name" value="TPR-like"/>
    <property type="match status" value="1"/>
</dbReference>
<feature type="repeat" description="TPR" evidence="1">
    <location>
        <begin position="222"/>
        <end position="255"/>
    </location>
</feature>
<dbReference type="Pfam" id="PF00535">
    <property type="entry name" value="Glycos_transf_2"/>
    <property type="match status" value="1"/>
</dbReference>
<keyword evidence="4" id="KW-1185">Reference proteome</keyword>
<dbReference type="CDD" id="cd00761">
    <property type="entry name" value="Glyco_tranf_GTA_type"/>
    <property type="match status" value="1"/>
</dbReference>
<dbReference type="InterPro" id="IPR011990">
    <property type="entry name" value="TPR-like_helical_dom_sf"/>
</dbReference>
<proteinExistence type="predicted"/>
<feature type="domain" description="Glycosyltransferase 2-like" evidence="2">
    <location>
        <begin position="1057"/>
        <end position="1181"/>
    </location>
</feature>
<dbReference type="GO" id="GO:0016757">
    <property type="term" value="F:glycosyltransferase activity"/>
    <property type="evidence" value="ECO:0007669"/>
    <property type="project" value="TreeGrafter"/>
</dbReference>
<evidence type="ECO:0000256" key="1">
    <source>
        <dbReference type="PROSITE-ProRule" id="PRU00339"/>
    </source>
</evidence>
<dbReference type="GO" id="GO:0006493">
    <property type="term" value="P:protein O-linked glycosylation"/>
    <property type="evidence" value="ECO:0007669"/>
    <property type="project" value="TreeGrafter"/>
</dbReference>
<dbReference type="PROSITE" id="PS50005">
    <property type="entry name" value="TPR"/>
    <property type="match status" value="2"/>
</dbReference>
<name>A0AAD5Q9K2_PYTIN</name>
<dbReference type="Gene3D" id="1.25.40.10">
    <property type="entry name" value="Tetratricopeptide repeat domain"/>
    <property type="match status" value="2"/>
</dbReference>
<sequence length="1568" mass="176224">MLYRLHALAVLDRRNGDFQRARRRLEVVLNDRVDEQNGIKSITITSPSVARRSAISLRGDAAVDLRVLMRAHLEFAELLLKDIVPRTENAAAADRDRELAMHHYEAALRLSNDLATRQQALVKDEPGEVYSLTAAERVLALNSLGAATMALGDLTTAVALFNAALRVNSSALEPLQSLLAAHDGLGNYSPLQSLLAAHDGLGNYSVALDYGLRALAIRPLDARLIHNVGVMYDRLGDETAAVQWWRRAIDADPRFVPSRVSLAMQLGHWGEHAEATTLLDEAEALELARRRHTMQSPLPVHARTLLYSIQLHRAFLYLPMSPLPVHARTLLYSIQLHRAFLYLPMVYASTQQIEDARHRYEVELDRLVRQEDLVLPHPLLSVGAGAMGYYAVYQGKEDLRIRARLSEIYQKALARYISFTAPHLLHGGRDARHVYHVPSMTATRSSNRSVSSDLRVHRRRIRVGFLGDSLWSHSVGLLTSGVFRSLPSDEFELFLLTFDTSPRRDHVTNAMLDALDDERTHHVVLSHRSFQQAHTTIAALQLDVLVFTEIGMHPTTYFLAFARLALRSVVFWGHAVTSGIDSIDYFVSSRLFRPQPKLRDARGSATGPPAELQRRYSECIYEMDGLTTAFPRPPRVNRARLSLTRQALQLPTRHELPLMILLPQTLYKLHPDLDELLNALLGAVPTSLLAVTTGSKPSLLDQLKARWRRTLPPDIYRRVFFVRQLAPVEFLELAAMSDLVLDPFPVGGGRSSLEVFSVGTPIFGLRSRTSVLQLTLAMYRVMGLPFCCMFDDRDALIAEATRLLHDAGALQALRQQILVNNYKLYDDPHVAFEWSTFLRRILALPPPRFISSAELASGNRTRGRPGDCPIGLHAPWAGVTQRSAFQESVGIAMTVITPSIDGGRQRRSLRWVGPEEDPLDVVARFAGSNLPPLDELQTAFLGKTLWNYSIRRARPIVDRFFFTFDRRLRLLTGATSATVIIREGDDLYQVVRWQLEQQLPRDISDDDLERQVYSATAMAEQRVPEHMSVHWHLSRAMTQYQPPSPPLSRRRDCVALVVTTCKRLPLFLQTMASLRTALGGGSHVWAERFCERWIVDDNSSPADRAAMQRAFPQFALILKTPDARGHARSLNLALQHVRARYLLYVEDDWVFRNASTFLQDALDVLQSQQDMAQVLLNEHESGWRFALSLSSRVVRFFRHEFGLSDPLHKFAYWPGFSLNPAVWDLARLERALKPANATQPSWFDEHSDVFERRFSLRVWRTGLHVGYLLGRHCEHAGTNVSAYLTAHAAIADAEELPQAQRAFPGVRHLALSQVTVAAPALPAALASFALWRLERLELGGVWFLTDPLLRVVTETCPLLHTLVVRQCFLLKQPAVIGPRLRTVVIENCALTTFHDDTTWPNLQELRVASGGFDTLSVRRLVKSQLVGATQLRVLSLTNCFMVEQVLVDPGELPSLRVLNLRSCVGLRRVHVASTTVQVVDLTLCVALQTVVLDLGVTQCLDLSYLKQLSQLFLRSGSLQTLDLVACAALSRENAIVACPQLRHVSLQGTQLTAQDLNRPNQDTERIPW</sequence>
<dbReference type="PANTHER" id="PTHR44998">
    <property type="match status" value="1"/>
</dbReference>
<dbReference type="InterPro" id="IPR029044">
    <property type="entry name" value="Nucleotide-diphossugar_trans"/>
</dbReference>
<gene>
    <name evidence="3" type="ORF">P43SY_001755</name>
</gene>
<evidence type="ECO:0000313" key="3">
    <source>
        <dbReference type="EMBL" id="KAJ0406904.1"/>
    </source>
</evidence>
<dbReference type="InterPro" id="IPR032675">
    <property type="entry name" value="LRR_dom_sf"/>
</dbReference>
<dbReference type="Proteomes" id="UP001209570">
    <property type="component" value="Unassembled WGS sequence"/>
</dbReference>
<evidence type="ECO:0000259" key="2">
    <source>
        <dbReference type="Pfam" id="PF00535"/>
    </source>
</evidence>
<dbReference type="Gene3D" id="3.40.50.11380">
    <property type="match status" value="1"/>
</dbReference>
<dbReference type="PANTHER" id="PTHR44998:SF1">
    <property type="entry name" value="UDP-N-ACETYLGLUCOSAMINE--PEPTIDE N-ACETYLGLUCOSAMINYLTRANSFERASE 110 KDA SUBUNIT"/>
    <property type="match status" value="1"/>
</dbReference>
<protein>
    <recommendedName>
        <fullName evidence="2">Glycosyltransferase 2-like domain-containing protein</fullName>
    </recommendedName>
</protein>
<dbReference type="InterPro" id="IPR019734">
    <property type="entry name" value="TPR_rpt"/>
</dbReference>
<dbReference type="SUPFAM" id="SSF53448">
    <property type="entry name" value="Nucleotide-diphospho-sugar transferases"/>
    <property type="match status" value="1"/>
</dbReference>
<reference evidence="3" key="1">
    <citation type="submission" date="2021-12" db="EMBL/GenBank/DDBJ databases">
        <title>Prjna785345.</title>
        <authorList>
            <person name="Rujirawat T."/>
            <person name="Krajaejun T."/>
        </authorList>
    </citation>
    <scope>NUCLEOTIDE SEQUENCE</scope>
    <source>
        <strain evidence="3">Pi057C3</strain>
    </source>
</reference>
<dbReference type="InterPro" id="IPR001173">
    <property type="entry name" value="Glyco_trans_2-like"/>
</dbReference>
<evidence type="ECO:0000313" key="4">
    <source>
        <dbReference type="Proteomes" id="UP001209570"/>
    </source>
</evidence>
<dbReference type="SUPFAM" id="SSF52047">
    <property type="entry name" value="RNI-like"/>
    <property type="match status" value="1"/>
</dbReference>
<organism evidence="3 4">
    <name type="scientific">Pythium insidiosum</name>
    <name type="common">Pythiosis disease agent</name>
    <dbReference type="NCBI Taxonomy" id="114742"/>
    <lineage>
        <taxon>Eukaryota</taxon>
        <taxon>Sar</taxon>
        <taxon>Stramenopiles</taxon>
        <taxon>Oomycota</taxon>
        <taxon>Peronosporomycetes</taxon>
        <taxon>Pythiales</taxon>
        <taxon>Pythiaceae</taxon>
        <taxon>Pythium</taxon>
    </lineage>
</organism>
<dbReference type="SMART" id="SM00028">
    <property type="entry name" value="TPR"/>
    <property type="match status" value="3"/>
</dbReference>
<dbReference type="EMBL" id="JAKCXM010000027">
    <property type="protein sequence ID" value="KAJ0406904.1"/>
    <property type="molecule type" value="Genomic_DNA"/>
</dbReference>
<dbReference type="SUPFAM" id="SSF53756">
    <property type="entry name" value="UDP-Glycosyltransferase/glycogen phosphorylase"/>
    <property type="match status" value="1"/>
</dbReference>